<dbReference type="Proteomes" id="UP000535491">
    <property type="component" value="Unassembled WGS sequence"/>
</dbReference>
<keyword evidence="5" id="KW-1185">Reference proteome</keyword>
<feature type="compositionally biased region" description="Basic and acidic residues" evidence="1">
    <location>
        <begin position="75"/>
        <end position="141"/>
    </location>
</feature>
<feature type="transmembrane region" description="Helical" evidence="2">
    <location>
        <begin position="45"/>
        <end position="65"/>
    </location>
</feature>
<dbReference type="RefSeq" id="WP_181754646.1">
    <property type="nucleotide sequence ID" value="NZ_JACEIQ010000030.1"/>
</dbReference>
<dbReference type="Pfam" id="PF05901">
    <property type="entry name" value="Excalibur"/>
    <property type="match status" value="1"/>
</dbReference>
<feature type="transmembrane region" description="Helical" evidence="2">
    <location>
        <begin position="6"/>
        <end position="24"/>
    </location>
</feature>
<evidence type="ECO:0000313" key="5">
    <source>
        <dbReference type="Proteomes" id="UP000535491"/>
    </source>
</evidence>
<feature type="compositionally biased region" description="Low complexity" evidence="1">
    <location>
        <begin position="146"/>
        <end position="160"/>
    </location>
</feature>
<dbReference type="EMBL" id="JACEIQ010000030">
    <property type="protein sequence ID" value="MBA4496322.1"/>
    <property type="molecule type" value="Genomic_DNA"/>
</dbReference>
<proteinExistence type="predicted"/>
<evidence type="ECO:0000259" key="3">
    <source>
        <dbReference type="Pfam" id="PF05901"/>
    </source>
</evidence>
<reference evidence="4 5" key="1">
    <citation type="submission" date="2020-07" db="EMBL/GenBank/DDBJ databases">
        <authorList>
            <person name="Feng H."/>
        </authorList>
    </citation>
    <scope>NUCLEOTIDE SEQUENCE [LARGE SCALE GENOMIC DNA]</scope>
    <source>
        <strain evidence="5">s-10</strain>
    </source>
</reference>
<keyword evidence="2" id="KW-0472">Membrane</keyword>
<comment type="caution">
    <text evidence="4">The sequence shown here is derived from an EMBL/GenBank/DDBJ whole genome shotgun (WGS) entry which is preliminary data.</text>
</comment>
<protein>
    <submittedName>
        <fullName evidence="4">Excalibur calcium-binding domain-containing protein</fullName>
    </submittedName>
</protein>
<accession>A0A7W2AAJ3</accession>
<keyword evidence="2" id="KW-0812">Transmembrane</keyword>
<dbReference type="AlphaFoldDB" id="A0A7W2AAJ3"/>
<sequence length="205" mass="22857">MSALLVFLGLLLILLSIVFLILTINPKRMVQPIIKNKFTVKRLHTILSSLGCFILALILLIIGAVTSPDFGKELEAQQEQDQEKEKKEEEAKKLAEQKKLEEEKKRLEEEKRKKEALAKEEAEKQAAEERKKQEEVAKAKTDQQTSSSSSSSGNSSSASSKPPYKGTDVTCSDFSTSEEATAYMKAYNVTKLDRDKNGVACESLK</sequence>
<evidence type="ECO:0000313" key="4">
    <source>
        <dbReference type="EMBL" id="MBA4496322.1"/>
    </source>
</evidence>
<organism evidence="4 5">
    <name type="scientific">Paenactinomyces guangxiensis</name>
    <dbReference type="NCBI Taxonomy" id="1490290"/>
    <lineage>
        <taxon>Bacteria</taxon>
        <taxon>Bacillati</taxon>
        <taxon>Bacillota</taxon>
        <taxon>Bacilli</taxon>
        <taxon>Bacillales</taxon>
        <taxon>Thermoactinomycetaceae</taxon>
        <taxon>Paenactinomyces</taxon>
    </lineage>
</organism>
<name>A0A7W2AAJ3_9BACL</name>
<feature type="domain" description="Excalibur calcium-binding" evidence="3">
    <location>
        <begin position="170"/>
        <end position="202"/>
    </location>
</feature>
<evidence type="ECO:0000256" key="2">
    <source>
        <dbReference type="SAM" id="Phobius"/>
    </source>
</evidence>
<gene>
    <name evidence="4" type="ORF">H1191_18830</name>
</gene>
<evidence type="ECO:0000256" key="1">
    <source>
        <dbReference type="SAM" id="MobiDB-lite"/>
    </source>
</evidence>
<dbReference type="InterPro" id="IPR008613">
    <property type="entry name" value="Excalibur_Ca-bd_domain"/>
</dbReference>
<feature type="region of interest" description="Disordered" evidence="1">
    <location>
        <begin position="75"/>
        <end position="172"/>
    </location>
</feature>
<keyword evidence="2" id="KW-1133">Transmembrane helix</keyword>